<reference evidence="12" key="1">
    <citation type="submission" date="2021-01" db="EMBL/GenBank/DDBJ databases">
        <authorList>
            <person name="Corre E."/>
            <person name="Pelletier E."/>
            <person name="Niang G."/>
            <person name="Scheremetjew M."/>
            <person name="Finn R."/>
            <person name="Kale V."/>
            <person name="Holt S."/>
            <person name="Cochrane G."/>
            <person name="Meng A."/>
            <person name="Brown T."/>
            <person name="Cohen L."/>
        </authorList>
    </citation>
    <scope>NUCLEOTIDE SEQUENCE</scope>
    <source>
        <strain evidence="12">CCMP3105</strain>
    </source>
</reference>
<dbReference type="InterPro" id="IPR035892">
    <property type="entry name" value="C2_domain_sf"/>
</dbReference>
<dbReference type="SMART" id="SM00271">
    <property type="entry name" value="DnaJ"/>
    <property type="match status" value="1"/>
</dbReference>
<feature type="region of interest" description="Disordered" evidence="9">
    <location>
        <begin position="580"/>
        <end position="606"/>
    </location>
</feature>
<keyword evidence="7 10" id="KW-0472">Membrane</keyword>
<feature type="transmembrane region" description="Helical" evidence="10">
    <location>
        <begin position="213"/>
        <end position="233"/>
    </location>
</feature>
<evidence type="ECO:0000256" key="6">
    <source>
        <dbReference type="ARBA" id="ARBA00022989"/>
    </source>
</evidence>
<dbReference type="GO" id="GO:0003723">
    <property type="term" value="F:RNA binding"/>
    <property type="evidence" value="ECO:0007669"/>
    <property type="project" value="TreeGrafter"/>
</dbReference>
<keyword evidence="4" id="KW-0256">Endoplasmic reticulum</keyword>
<evidence type="ECO:0000313" key="12">
    <source>
        <dbReference type="EMBL" id="CAE4597473.1"/>
    </source>
</evidence>
<dbReference type="SUPFAM" id="SSF81296">
    <property type="entry name" value="E set domains"/>
    <property type="match status" value="1"/>
</dbReference>
<evidence type="ECO:0000256" key="3">
    <source>
        <dbReference type="ARBA" id="ARBA00022692"/>
    </source>
</evidence>
<name>A0A7S4V9C4_9DINO</name>
<evidence type="ECO:0000256" key="10">
    <source>
        <dbReference type="SAM" id="Phobius"/>
    </source>
</evidence>
<keyword evidence="6 10" id="KW-1133">Transmembrane helix</keyword>
<dbReference type="GO" id="GO:0008320">
    <property type="term" value="F:protein transmembrane transporter activity"/>
    <property type="evidence" value="ECO:0007669"/>
    <property type="project" value="TreeGrafter"/>
</dbReference>
<evidence type="ECO:0000256" key="2">
    <source>
        <dbReference type="ARBA" id="ARBA00022448"/>
    </source>
</evidence>
<feature type="transmembrane region" description="Helical" evidence="10">
    <location>
        <begin position="12"/>
        <end position="39"/>
    </location>
</feature>
<gene>
    <name evidence="12" type="ORF">AMON00008_LOCUS27367</name>
</gene>
<keyword evidence="8" id="KW-0143">Chaperone</keyword>
<evidence type="ECO:0000256" key="4">
    <source>
        <dbReference type="ARBA" id="ARBA00022824"/>
    </source>
</evidence>
<accession>A0A7S4V9C4</accession>
<dbReference type="PRINTS" id="PR00625">
    <property type="entry name" value="JDOMAIN"/>
</dbReference>
<dbReference type="Gene3D" id="1.10.287.110">
    <property type="entry name" value="DnaJ domain"/>
    <property type="match status" value="1"/>
</dbReference>
<proteinExistence type="predicted"/>
<dbReference type="AlphaFoldDB" id="A0A7S4V9C4"/>
<dbReference type="InterPro" id="IPR014756">
    <property type="entry name" value="Ig_E-set"/>
</dbReference>
<evidence type="ECO:0000256" key="5">
    <source>
        <dbReference type="ARBA" id="ARBA00022927"/>
    </source>
</evidence>
<dbReference type="GO" id="GO:0006614">
    <property type="term" value="P:SRP-dependent cotranslational protein targeting to membrane"/>
    <property type="evidence" value="ECO:0007669"/>
    <property type="project" value="TreeGrafter"/>
</dbReference>
<dbReference type="GO" id="GO:0006620">
    <property type="term" value="P:post-translational protein targeting to endoplasmic reticulum membrane"/>
    <property type="evidence" value="ECO:0007669"/>
    <property type="project" value="TreeGrafter"/>
</dbReference>
<evidence type="ECO:0000256" key="8">
    <source>
        <dbReference type="ARBA" id="ARBA00023186"/>
    </source>
</evidence>
<dbReference type="PANTHER" id="PTHR24075">
    <property type="entry name" value="SEC63 DOMAIN-CONTAINING"/>
    <property type="match status" value="1"/>
</dbReference>
<sequence length="606" mass="67259">MARPKPPSEDDASASLFFLLALLACAALPWTLAVLWELLFPGRREAERAFPRATEDGLVVRQCQTQAMSSKREARERELRSRRRLFTRGFIFRMSILLLLWCWLAYISVQVRQVLATSALYQNFDPYNILGLGRSSSSKDIKKAFRQMSLKYHPDKNPEPSAAERFMLVKKAYDALTDPVAKRNFALYGNPDGPVTMELSVAIPSFGKENQGLVLVLFVVLFIIGVPLTLLWCMGGSGPELCANGVRRTTMEALAENAKHLTDVRKAKDFILESDESRDCQCRPGEEQMLADLAEALPGHSSSGKAAAKGNQAPVVRKAEFLFRAHTQRRWDLLGDTLRADLDELLGRWRLLSRAMAEVTSKLSLSESLEAALELHRCVVQAMDPSDVSSSNSSAPLLQVPHFTADRLKLWRKGQRKASGLPAFLELPSEERRGGFDTLGLGAQELADVEEFAAVAPRVSITEAKVFVDGEDSICQDDYATLQVKFTRSNLREGEAVGAAHAPHFPGAEVPEAWWLCLDMPKNRSARAFRCKRILDPGREVAVEMKFKVLTVGKCRCTVSLLCEAYAGMDVVQKLAFESRKAPVRARDSGSEGSGEEDSGIEFEED</sequence>
<dbReference type="GO" id="GO:0031207">
    <property type="term" value="C:Sec62/Sec63 complex"/>
    <property type="evidence" value="ECO:0007669"/>
    <property type="project" value="TreeGrafter"/>
</dbReference>
<feature type="compositionally biased region" description="Acidic residues" evidence="9">
    <location>
        <begin position="594"/>
        <end position="606"/>
    </location>
</feature>
<dbReference type="InterPro" id="IPR004179">
    <property type="entry name" value="Sec63-dom"/>
</dbReference>
<dbReference type="InterPro" id="IPR036869">
    <property type="entry name" value="J_dom_sf"/>
</dbReference>
<feature type="transmembrane region" description="Helical" evidence="10">
    <location>
        <begin position="90"/>
        <end position="109"/>
    </location>
</feature>
<dbReference type="EMBL" id="HBNR01039526">
    <property type="protein sequence ID" value="CAE4597473.1"/>
    <property type="molecule type" value="Transcribed_RNA"/>
</dbReference>
<evidence type="ECO:0000256" key="7">
    <source>
        <dbReference type="ARBA" id="ARBA00023136"/>
    </source>
</evidence>
<keyword evidence="3 10" id="KW-0812">Transmembrane</keyword>
<dbReference type="PROSITE" id="PS51257">
    <property type="entry name" value="PROKAR_LIPOPROTEIN"/>
    <property type="match status" value="1"/>
</dbReference>
<dbReference type="InterPro" id="IPR001623">
    <property type="entry name" value="DnaJ_domain"/>
</dbReference>
<dbReference type="Pfam" id="PF00226">
    <property type="entry name" value="DnaJ"/>
    <property type="match status" value="1"/>
</dbReference>
<dbReference type="Gene3D" id="1.10.3380.10">
    <property type="entry name" value="Sec63 N-terminal domain-like domain"/>
    <property type="match status" value="1"/>
</dbReference>
<protein>
    <recommendedName>
        <fullName evidence="11">J domain-containing protein</fullName>
    </recommendedName>
</protein>
<dbReference type="InterPro" id="IPR018253">
    <property type="entry name" value="DnaJ_domain_CS"/>
</dbReference>
<dbReference type="CDD" id="cd06257">
    <property type="entry name" value="DnaJ"/>
    <property type="match status" value="1"/>
</dbReference>
<dbReference type="PANTHER" id="PTHR24075:SF0">
    <property type="entry name" value="TRANSLOCATION PROTEIN SEC63 HOMOLOG"/>
    <property type="match status" value="1"/>
</dbReference>
<organism evidence="12">
    <name type="scientific">Alexandrium monilatum</name>
    <dbReference type="NCBI Taxonomy" id="311494"/>
    <lineage>
        <taxon>Eukaryota</taxon>
        <taxon>Sar</taxon>
        <taxon>Alveolata</taxon>
        <taxon>Dinophyceae</taxon>
        <taxon>Gonyaulacales</taxon>
        <taxon>Pyrocystaceae</taxon>
        <taxon>Alexandrium</taxon>
    </lineage>
</organism>
<dbReference type="PROSITE" id="PS50076">
    <property type="entry name" value="DNAJ_2"/>
    <property type="match status" value="1"/>
</dbReference>
<comment type="subcellular location">
    <subcellularLocation>
        <location evidence="1">Endoplasmic reticulum membrane</location>
        <topology evidence="1">Multi-pass membrane protein</topology>
    </subcellularLocation>
</comment>
<feature type="compositionally biased region" description="Basic and acidic residues" evidence="9">
    <location>
        <begin position="580"/>
        <end position="590"/>
    </location>
</feature>
<dbReference type="SMART" id="SM00973">
    <property type="entry name" value="Sec63"/>
    <property type="match status" value="1"/>
</dbReference>
<dbReference type="Gene3D" id="2.60.40.150">
    <property type="entry name" value="C2 domain"/>
    <property type="match status" value="1"/>
</dbReference>
<evidence type="ECO:0000256" key="9">
    <source>
        <dbReference type="SAM" id="MobiDB-lite"/>
    </source>
</evidence>
<dbReference type="SUPFAM" id="SSF158702">
    <property type="entry name" value="Sec63 N-terminal domain-like"/>
    <property type="match status" value="1"/>
</dbReference>
<evidence type="ECO:0000256" key="1">
    <source>
        <dbReference type="ARBA" id="ARBA00004477"/>
    </source>
</evidence>
<feature type="domain" description="J" evidence="11">
    <location>
        <begin position="125"/>
        <end position="189"/>
    </location>
</feature>
<keyword evidence="2" id="KW-0813">Transport</keyword>
<dbReference type="Pfam" id="PF02889">
    <property type="entry name" value="Sec63"/>
    <property type="match status" value="1"/>
</dbReference>
<dbReference type="SUPFAM" id="SSF46565">
    <property type="entry name" value="Chaperone J-domain"/>
    <property type="match status" value="1"/>
</dbReference>
<dbReference type="PROSITE" id="PS00636">
    <property type="entry name" value="DNAJ_1"/>
    <property type="match status" value="1"/>
</dbReference>
<evidence type="ECO:0000259" key="11">
    <source>
        <dbReference type="PROSITE" id="PS50076"/>
    </source>
</evidence>
<keyword evidence="5" id="KW-0653">Protein transport</keyword>